<feature type="region of interest" description="Disordered" evidence="1">
    <location>
        <begin position="1"/>
        <end position="20"/>
    </location>
</feature>
<accession>A5YSB1</accession>
<dbReference type="EMBL" id="EF583987">
    <property type="protein sequence ID" value="ABQ75868.1"/>
    <property type="molecule type" value="Genomic_DNA"/>
</dbReference>
<feature type="compositionally biased region" description="Basic and acidic residues" evidence="1">
    <location>
        <begin position="190"/>
        <end position="207"/>
    </location>
</feature>
<feature type="region of interest" description="Disordered" evidence="1">
    <location>
        <begin position="190"/>
        <end position="213"/>
    </location>
</feature>
<proteinExistence type="predicted"/>
<organism evidence="2">
    <name type="scientific">uncultured haloarchaeon</name>
    <dbReference type="NCBI Taxonomy" id="160804"/>
    <lineage>
        <taxon>Archaea</taxon>
        <taxon>Methanobacteriati</taxon>
        <taxon>Methanobacteriota</taxon>
        <taxon>Stenosarchaea group</taxon>
        <taxon>Halobacteria</taxon>
        <taxon>Halobacteriales</taxon>
        <taxon>Halobacteriaceae</taxon>
        <taxon>environmental samples</taxon>
    </lineage>
</organism>
<dbReference type="AlphaFoldDB" id="A5YSB1"/>
<evidence type="ECO:0000256" key="1">
    <source>
        <dbReference type="SAM" id="MobiDB-lite"/>
    </source>
</evidence>
<reference evidence="2" key="1">
    <citation type="journal article" date="2007" name="ISME J.">
        <title>Genomic plasticity in prokaryotes: the case of the square haloarchaeon.</title>
        <authorList>
            <person name="Cuadros-Orellana S."/>
            <person name="Martin-Cuadrado A.B."/>
            <person name="Legault B."/>
            <person name="D'Auria G."/>
            <person name="Zhaxybayeva O."/>
            <person name="Papke R.T."/>
            <person name="Rodriguez-Valera F."/>
        </authorList>
    </citation>
    <scope>NUCLEOTIDE SEQUENCE</scope>
</reference>
<protein>
    <submittedName>
        <fullName evidence="2">Uncharacterized protein</fullName>
    </submittedName>
</protein>
<sequence>MPTVNSPREIMTATTDSPTATGIATPNTDRETFIGWNLNDGRNRKTTGWNREIASRFRKTDSLYLKYEKHYQHLDQMDAGLKNGPKWWNQAYFNVWSNKDLIEILAGNLELLPRQQKRAKNFFLSQDLRKWGIQKELVAWSICSYIVHSDDRDKRQCHPSVTGEKAEQFWDIAYALDLSEKDRIKTYHKVQNDMERDGASKRQKDRVSTNLSE</sequence>
<evidence type="ECO:0000313" key="2">
    <source>
        <dbReference type="EMBL" id="ABQ75868.1"/>
    </source>
</evidence>
<name>A5YSB1_9EURY</name>